<dbReference type="PRINTS" id="PR00081">
    <property type="entry name" value="GDHRDH"/>
</dbReference>
<sequence>MNITENVWFITGVSSGFGKQIAKEVLDKGDIVVGTFRKQEQVEEFNKQVPNRSFGVLMDVTSYDMIHEGVKKTIDQFGKIDVLVNNAGYGSMGSLEEVSDKEIRNQFDVNVFGVLELTKAVLPVMRSKRSGHIINITSIGGRIGSEGLGVYNASKFALEGIGEALAAEVKPLNIKVTNVEPGPFKTEWAGSSASFENTKISDYEETVGKRIIALQNLSGNQPGDPVKAAKAIYELTKLENPPIHLPLGKIAYTVSQKIIDSLSKELADFEYLGKNVDFDA</sequence>
<dbReference type="Pfam" id="PF00106">
    <property type="entry name" value="adh_short"/>
    <property type="match status" value="1"/>
</dbReference>
<dbReference type="EMBL" id="BAABCW010000004">
    <property type="protein sequence ID" value="GAA4114082.1"/>
    <property type="molecule type" value="Genomic_DNA"/>
</dbReference>
<evidence type="ECO:0000313" key="4">
    <source>
        <dbReference type="EMBL" id="GAA4114082.1"/>
    </source>
</evidence>
<evidence type="ECO:0000256" key="1">
    <source>
        <dbReference type="ARBA" id="ARBA00006484"/>
    </source>
</evidence>
<evidence type="ECO:0000256" key="2">
    <source>
        <dbReference type="ARBA" id="ARBA00023002"/>
    </source>
</evidence>
<dbReference type="PANTHER" id="PTHR43976">
    <property type="entry name" value="SHORT CHAIN DEHYDROGENASE"/>
    <property type="match status" value="1"/>
</dbReference>
<comment type="similarity">
    <text evidence="1 3">Belongs to the short-chain dehydrogenases/reductases (SDR) family.</text>
</comment>
<evidence type="ECO:0000313" key="5">
    <source>
        <dbReference type="Proteomes" id="UP001500459"/>
    </source>
</evidence>
<dbReference type="PANTHER" id="PTHR43976:SF16">
    <property type="entry name" value="SHORT-CHAIN DEHYDROGENASE_REDUCTASE FAMILY PROTEIN"/>
    <property type="match status" value="1"/>
</dbReference>
<keyword evidence="5" id="KW-1185">Reference proteome</keyword>
<dbReference type="InterPro" id="IPR051911">
    <property type="entry name" value="SDR_oxidoreductase"/>
</dbReference>
<comment type="caution">
    <text evidence="4">The sequence shown here is derived from an EMBL/GenBank/DDBJ whole genome shotgun (WGS) entry which is preliminary data.</text>
</comment>
<dbReference type="InterPro" id="IPR020904">
    <property type="entry name" value="Sc_DH/Rdtase_CS"/>
</dbReference>
<dbReference type="Gene3D" id="3.40.50.720">
    <property type="entry name" value="NAD(P)-binding Rossmann-like Domain"/>
    <property type="match status" value="1"/>
</dbReference>
<name>A0ABP7XH82_9FLAO</name>
<dbReference type="PRINTS" id="PR00080">
    <property type="entry name" value="SDRFAMILY"/>
</dbReference>
<accession>A0ABP7XH82</accession>
<dbReference type="PROSITE" id="PS00061">
    <property type="entry name" value="ADH_SHORT"/>
    <property type="match status" value="1"/>
</dbReference>
<proteinExistence type="inferred from homology"/>
<dbReference type="CDD" id="cd05374">
    <property type="entry name" value="17beta-HSD-like_SDR_c"/>
    <property type="match status" value="1"/>
</dbReference>
<gene>
    <name evidence="4" type="ORF">GCM10022393_13360</name>
</gene>
<dbReference type="Proteomes" id="UP001500459">
    <property type="component" value="Unassembled WGS sequence"/>
</dbReference>
<reference evidence="5" key="1">
    <citation type="journal article" date="2019" name="Int. J. Syst. Evol. Microbiol.">
        <title>The Global Catalogue of Microorganisms (GCM) 10K type strain sequencing project: providing services to taxonomists for standard genome sequencing and annotation.</title>
        <authorList>
            <consortium name="The Broad Institute Genomics Platform"/>
            <consortium name="The Broad Institute Genome Sequencing Center for Infectious Disease"/>
            <person name="Wu L."/>
            <person name="Ma J."/>
        </authorList>
    </citation>
    <scope>NUCLEOTIDE SEQUENCE [LARGE SCALE GENOMIC DNA]</scope>
    <source>
        <strain evidence="5">JCM 17106</strain>
    </source>
</reference>
<dbReference type="NCBIfam" id="NF004824">
    <property type="entry name" value="PRK06180.1"/>
    <property type="match status" value="1"/>
</dbReference>
<organism evidence="4 5">
    <name type="scientific">Aquimarina addita</name>
    <dbReference type="NCBI Taxonomy" id="870485"/>
    <lineage>
        <taxon>Bacteria</taxon>
        <taxon>Pseudomonadati</taxon>
        <taxon>Bacteroidota</taxon>
        <taxon>Flavobacteriia</taxon>
        <taxon>Flavobacteriales</taxon>
        <taxon>Flavobacteriaceae</taxon>
        <taxon>Aquimarina</taxon>
    </lineage>
</organism>
<protein>
    <submittedName>
        <fullName evidence="4">Oxidoreductase</fullName>
    </submittedName>
</protein>
<dbReference type="InterPro" id="IPR036291">
    <property type="entry name" value="NAD(P)-bd_dom_sf"/>
</dbReference>
<dbReference type="SUPFAM" id="SSF51735">
    <property type="entry name" value="NAD(P)-binding Rossmann-fold domains"/>
    <property type="match status" value="1"/>
</dbReference>
<dbReference type="RefSeq" id="WP_344925832.1">
    <property type="nucleotide sequence ID" value="NZ_BAABCW010000004.1"/>
</dbReference>
<keyword evidence="2" id="KW-0560">Oxidoreductase</keyword>
<evidence type="ECO:0000256" key="3">
    <source>
        <dbReference type="RuleBase" id="RU000363"/>
    </source>
</evidence>
<dbReference type="InterPro" id="IPR002347">
    <property type="entry name" value="SDR_fam"/>
</dbReference>